<dbReference type="Proteomes" id="UP000253319">
    <property type="component" value="Unassembled WGS sequence"/>
</dbReference>
<name>A0A365P4F4_9FLAO</name>
<dbReference type="OrthoDB" id="795045at2"/>
<accession>A0A365P4F4</accession>
<organism evidence="1 2">
    <name type="scientific">Flavobacterium tibetense</name>
    <dbReference type="NCBI Taxonomy" id="2233533"/>
    <lineage>
        <taxon>Bacteria</taxon>
        <taxon>Pseudomonadati</taxon>
        <taxon>Bacteroidota</taxon>
        <taxon>Flavobacteriia</taxon>
        <taxon>Flavobacteriales</taxon>
        <taxon>Flavobacteriaceae</taxon>
        <taxon>Flavobacterium</taxon>
    </lineage>
</organism>
<comment type="caution">
    <text evidence="1">The sequence shown here is derived from an EMBL/GenBank/DDBJ whole genome shotgun (WGS) entry which is preliminary data.</text>
</comment>
<protein>
    <submittedName>
        <fullName evidence="1">Uncharacterized protein</fullName>
    </submittedName>
</protein>
<proteinExistence type="predicted"/>
<dbReference type="EMBL" id="QLST01000002">
    <property type="protein sequence ID" value="RBA29466.1"/>
    <property type="molecule type" value="Genomic_DNA"/>
</dbReference>
<reference evidence="1 2" key="1">
    <citation type="submission" date="2018-06" db="EMBL/GenBank/DDBJ databases">
        <title>Flavobacterium tibetense sp. nov., isolated from a wetland YonghuCo on Tibetan Plateau.</title>
        <authorList>
            <person name="Xing P."/>
            <person name="Phurbu D."/>
            <person name="Lu H."/>
        </authorList>
    </citation>
    <scope>NUCLEOTIDE SEQUENCE [LARGE SCALE GENOMIC DNA]</scope>
    <source>
        <strain evidence="1 2">YH5</strain>
    </source>
</reference>
<dbReference type="InterPro" id="IPR058512">
    <property type="entry name" value="DUF8199"/>
</dbReference>
<keyword evidence="2" id="KW-1185">Reference proteome</keyword>
<dbReference type="InterPro" id="IPR058060">
    <property type="entry name" value="HYC_CC_PP"/>
</dbReference>
<evidence type="ECO:0000313" key="2">
    <source>
        <dbReference type="Proteomes" id="UP000253319"/>
    </source>
</evidence>
<gene>
    <name evidence="1" type="ORF">DPN68_02140</name>
</gene>
<sequence>MSIRKTIALFLAFFILMPNLGLALNVHYCHNEVASISIKNELVELLNPIDISCCSSTENCGKCCSNEVVELEKNKEIFSQDFTSFKSFPAVMMTTVSMNFNLNFIGNIKKQVIENLCEANAPPLYKLYSQYIFYA</sequence>
<dbReference type="RefSeq" id="WP_113987949.1">
    <property type="nucleotide sequence ID" value="NZ_QLST01000002.1"/>
</dbReference>
<dbReference type="AlphaFoldDB" id="A0A365P4F4"/>
<evidence type="ECO:0000313" key="1">
    <source>
        <dbReference type="EMBL" id="RBA29466.1"/>
    </source>
</evidence>
<dbReference type="NCBIfam" id="NF047658">
    <property type="entry name" value="HYC_CC_PP"/>
    <property type="match status" value="1"/>
</dbReference>
<dbReference type="Pfam" id="PF26622">
    <property type="entry name" value="DUF8199"/>
    <property type="match status" value="1"/>
</dbReference>